<dbReference type="RefSeq" id="WP_407348438.1">
    <property type="nucleotide sequence ID" value="NZ_CP136864.1"/>
</dbReference>
<keyword evidence="1" id="KW-0472">Membrane</keyword>
<proteinExistence type="predicted"/>
<dbReference type="Proteomes" id="UP001626537">
    <property type="component" value="Chromosome"/>
</dbReference>
<keyword evidence="3" id="KW-1185">Reference proteome</keyword>
<keyword evidence="1" id="KW-1133">Transmembrane helix</keyword>
<organism evidence="2 3">
    <name type="scientific">Congregibacter variabilis</name>
    <dbReference type="NCBI Taxonomy" id="3081200"/>
    <lineage>
        <taxon>Bacteria</taxon>
        <taxon>Pseudomonadati</taxon>
        <taxon>Pseudomonadota</taxon>
        <taxon>Gammaproteobacteria</taxon>
        <taxon>Cellvibrionales</taxon>
        <taxon>Halieaceae</taxon>
        <taxon>Congregibacter</taxon>
    </lineage>
</organism>
<keyword evidence="1" id="KW-0812">Transmembrane</keyword>
<reference evidence="2 3" key="1">
    <citation type="submission" date="2023-10" db="EMBL/GenBank/DDBJ databases">
        <title>Two novel species belonging to the OM43/NOR5 clade.</title>
        <authorList>
            <person name="Park M."/>
        </authorList>
    </citation>
    <scope>NUCLEOTIDE SEQUENCE [LARGE SCALE GENOMIC DNA]</scope>
    <source>
        <strain evidence="2 3">IMCC43200</strain>
    </source>
</reference>
<evidence type="ECO:0000313" key="3">
    <source>
        <dbReference type="Proteomes" id="UP001626537"/>
    </source>
</evidence>
<accession>A0ABZ0I6W2</accession>
<gene>
    <name evidence="2" type="ORF">R0135_01185</name>
</gene>
<evidence type="ECO:0000313" key="2">
    <source>
        <dbReference type="EMBL" id="WOJ93796.1"/>
    </source>
</evidence>
<evidence type="ECO:0000256" key="1">
    <source>
        <dbReference type="SAM" id="Phobius"/>
    </source>
</evidence>
<feature type="transmembrane region" description="Helical" evidence="1">
    <location>
        <begin position="15"/>
        <end position="35"/>
    </location>
</feature>
<name>A0ABZ0I6W2_9GAMM</name>
<protein>
    <submittedName>
        <fullName evidence="2">Uncharacterized protein</fullName>
    </submittedName>
</protein>
<dbReference type="EMBL" id="CP136864">
    <property type="protein sequence ID" value="WOJ93796.1"/>
    <property type="molecule type" value="Genomic_DNA"/>
</dbReference>
<sequence>MLFRRLADAFRNQDWFTVWIEFVIVVFGIFVGLQVNGWNENRLDRAQEQVSLDRLLEEAEMSVGHIQYVTEEADSIIGSQRKLLEIMSGDDPLPANTAPAEWGFATLNFMMAVTPPRTVYDELEATGGLALIRSQSVRESISRYHETLANFVSQLNYFRQGSFSAGANPILAAHEFVQAEYDPDSEVGRRYVFDWPGLRADTRLRGLFVAKLRNQIVINKNREWVLIRAQAMCDAIAEEVGRSCSVKKMLDELQ</sequence>